<sequence>MEPLATGGLKSGYDPRDYWYTPLGKGAIDWTTGFDIEKLLGFPIASKDQGRSFSCGGQAWSYYAAVLEYFASKSYEERSARHIYSHTHVAPGGGSRGRDNCDFVKTQGVAKEADASSYENGKAPSEAFVTTKPTLSPNALSDIANTKALSYLRIQGDFDMVAQAVADNYGAIILIQGEDNGTWRSSYPQPPYKRQWAHWLYCGKLKTIKGKRYIGVKNSWGDKTGVKGWQWLSEEYFASGAIPEAWTMQWDYTPSKRIVIMKQMIAILSKVIPLQKLLLTYKK</sequence>
<reference evidence="1 2" key="1">
    <citation type="submission" date="2024-03" db="EMBL/GenBank/DDBJ databases">
        <authorList>
            <person name="Jo J.-H."/>
        </authorList>
    </citation>
    <scope>NUCLEOTIDE SEQUENCE [LARGE SCALE GENOMIC DNA]</scope>
    <source>
        <strain evidence="1 2">AS3R-12</strain>
    </source>
</reference>
<evidence type="ECO:0000313" key="1">
    <source>
        <dbReference type="EMBL" id="MEJ6011447.1"/>
    </source>
</evidence>
<keyword evidence="2" id="KW-1185">Reference proteome</keyword>
<dbReference type="InterPro" id="IPR038765">
    <property type="entry name" value="Papain-like_cys_pep_sf"/>
</dbReference>
<gene>
    <name evidence="1" type="ORF">WG900_16145</name>
</gene>
<comment type="caution">
    <text evidence="1">The sequence shown here is derived from an EMBL/GenBank/DDBJ whole genome shotgun (WGS) entry which is preliminary data.</text>
</comment>
<evidence type="ECO:0000313" key="2">
    <source>
        <dbReference type="Proteomes" id="UP001379235"/>
    </source>
</evidence>
<dbReference type="Proteomes" id="UP001379235">
    <property type="component" value="Unassembled WGS sequence"/>
</dbReference>
<dbReference type="RefSeq" id="WP_339968712.1">
    <property type="nucleotide sequence ID" value="NZ_JBBHJY010000009.1"/>
</dbReference>
<dbReference type="EMBL" id="JBBHJY010000009">
    <property type="protein sequence ID" value="MEJ6011447.1"/>
    <property type="molecule type" value="Genomic_DNA"/>
</dbReference>
<name>A0ABU8SBV3_9SPHN</name>
<protein>
    <recommendedName>
        <fullName evidence="3">Peptidase C1A papain C-terminal domain-containing protein</fullName>
    </recommendedName>
</protein>
<dbReference type="SUPFAM" id="SSF54001">
    <property type="entry name" value="Cysteine proteinases"/>
    <property type="match status" value="1"/>
</dbReference>
<dbReference type="Gene3D" id="3.90.70.10">
    <property type="entry name" value="Cysteine proteinases"/>
    <property type="match status" value="1"/>
</dbReference>
<proteinExistence type="predicted"/>
<organism evidence="1 2">
    <name type="scientific">Novosphingobium aquae</name>
    <dbReference type="NCBI Taxonomy" id="3133435"/>
    <lineage>
        <taxon>Bacteria</taxon>
        <taxon>Pseudomonadati</taxon>
        <taxon>Pseudomonadota</taxon>
        <taxon>Alphaproteobacteria</taxon>
        <taxon>Sphingomonadales</taxon>
        <taxon>Sphingomonadaceae</taxon>
        <taxon>Novosphingobium</taxon>
    </lineage>
</organism>
<evidence type="ECO:0008006" key="3">
    <source>
        <dbReference type="Google" id="ProtNLM"/>
    </source>
</evidence>
<accession>A0ABU8SBV3</accession>